<accession>A0A9W4EAM4</accession>
<evidence type="ECO:0000313" key="3">
    <source>
        <dbReference type="Proteomes" id="UP001152519"/>
    </source>
</evidence>
<reference evidence="2" key="1">
    <citation type="submission" date="2021-05" db="EMBL/GenBank/DDBJ databases">
        <authorList>
            <person name="Arsene-Ploetze F."/>
        </authorList>
    </citation>
    <scope>NUCLEOTIDE SEQUENCE</scope>
    <source>
        <strain evidence="2">DSM 42138</strain>
    </source>
</reference>
<comment type="caution">
    <text evidence="2">The sequence shown here is derived from an EMBL/GenBank/DDBJ whole genome shotgun (WGS) entry which is preliminary data.</text>
</comment>
<evidence type="ECO:0000313" key="2">
    <source>
        <dbReference type="EMBL" id="CAG6397443.1"/>
    </source>
</evidence>
<evidence type="ECO:0000256" key="1">
    <source>
        <dbReference type="SAM" id="MobiDB-lite"/>
    </source>
</evidence>
<sequence>MERSVAWAAVRRQSSPRKSPLTVDCMSVRDPNGSEPKVAANRTASVWTHRLGLHR</sequence>
<name>A0A9W4EAM4_9ACTN</name>
<protein>
    <submittedName>
        <fullName evidence="2">Uncharacterized protein</fullName>
    </submittedName>
</protein>
<feature type="region of interest" description="Disordered" evidence="1">
    <location>
        <begin position="1"/>
        <end position="40"/>
    </location>
</feature>
<proteinExistence type="predicted"/>
<gene>
    <name evidence="2" type="ORF">SCOCK_540044</name>
</gene>
<keyword evidence="3" id="KW-1185">Reference proteome</keyword>
<dbReference type="Proteomes" id="UP001152519">
    <property type="component" value="Unassembled WGS sequence"/>
</dbReference>
<organism evidence="2 3">
    <name type="scientific">Actinacidiphila cocklensis</name>
    <dbReference type="NCBI Taxonomy" id="887465"/>
    <lineage>
        <taxon>Bacteria</taxon>
        <taxon>Bacillati</taxon>
        <taxon>Actinomycetota</taxon>
        <taxon>Actinomycetes</taxon>
        <taxon>Kitasatosporales</taxon>
        <taxon>Streptomycetaceae</taxon>
        <taxon>Actinacidiphila</taxon>
    </lineage>
</organism>
<dbReference type="EMBL" id="CAJSLV010000086">
    <property type="protein sequence ID" value="CAG6397443.1"/>
    <property type="molecule type" value="Genomic_DNA"/>
</dbReference>
<dbReference type="AlphaFoldDB" id="A0A9W4EAM4"/>